<proteinExistence type="predicted"/>
<feature type="compositionally biased region" description="Basic residues" evidence="1">
    <location>
        <begin position="387"/>
        <end position="397"/>
    </location>
</feature>
<dbReference type="AlphaFoldDB" id="A0A811KF05"/>
<evidence type="ECO:0000313" key="5">
    <source>
        <dbReference type="Proteomes" id="UP000614601"/>
    </source>
</evidence>
<feature type="transmembrane region" description="Helical" evidence="2">
    <location>
        <begin position="267"/>
        <end position="289"/>
    </location>
</feature>
<evidence type="ECO:0000256" key="1">
    <source>
        <dbReference type="SAM" id="MobiDB-lite"/>
    </source>
</evidence>
<evidence type="ECO:0000313" key="4">
    <source>
        <dbReference type="EMBL" id="CAD5213429.1"/>
    </source>
</evidence>
<gene>
    <name evidence="4" type="ORF">BOKJ2_LOCUS5088</name>
</gene>
<keyword evidence="5" id="KW-1185">Reference proteome</keyword>
<dbReference type="EMBL" id="CAJFDH010000003">
    <property type="protein sequence ID" value="CAD5213429.1"/>
    <property type="molecule type" value="Genomic_DNA"/>
</dbReference>
<dbReference type="Proteomes" id="UP000614601">
    <property type="component" value="Unassembled WGS sequence"/>
</dbReference>
<keyword evidence="3" id="KW-0732">Signal</keyword>
<organism evidence="4 5">
    <name type="scientific">Bursaphelenchus okinawaensis</name>
    <dbReference type="NCBI Taxonomy" id="465554"/>
    <lineage>
        <taxon>Eukaryota</taxon>
        <taxon>Metazoa</taxon>
        <taxon>Ecdysozoa</taxon>
        <taxon>Nematoda</taxon>
        <taxon>Chromadorea</taxon>
        <taxon>Rhabditida</taxon>
        <taxon>Tylenchina</taxon>
        <taxon>Tylenchomorpha</taxon>
        <taxon>Aphelenchoidea</taxon>
        <taxon>Aphelenchoididae</taxon>
        <taxon>Bursaphelenchus</taxon>
    </lineage>
</organism>
<name>A0A811KF05_9BILA</name>
<feature type="compositionally biased region" description="Low complexity" evidence="1">
    <location>
        <begin position="342"/>
        <end position="369"/>
    </location>
</feature>
<feature type="signal peptide" evidence="3">
    <location>
        <begin position="1"/>
        <end position="15"/>
    </location>
</feature>
<feature type="compositionally biased region" description="Acidic residues" evidence="1">
    <location>
        <begin position="237"/>
        <end position="247"/>
    </location>
</feature>
<sequence length="433" mass="46720">MVATYFPALFPKIAALALLSLSPDQELCVTYTQFTDSTNELEAVRYTQCQSTELTSATPAGVFKKVSSEYKLLQLYPVNTALDSIVYSGLLIVNDKTQLIGLSLLKLKPGESKELESSVRAMEPQFGVGNGHIFYQDCKNNVTMNFDLVSSGNVAFLTTHEGWTFVDEGKGMLDGNNLKPSGCSDVTELVFTVEALVNMDPTISQDVDQSDLKTLLVLVHSQLAPQTTTTITTTPTDDTDSLDDTESEFSGNTTRPPYTGDLLDKTAIVVSSIMIIVITFLTVVFGFYLTDCCKHLPRRLPLPDEYRKRHSSTSSNSSTSSYTGNSSGTSNPSGTSKDHASKTSNASNSSANSKDPASKTSSNPSNSKSGTEKSRKSSGSSGTSTNSKKRGKSKKSTGKSEDSHMSGEYVSITSCEVPTPSGRHTRMDMDIYI</sequence>
<protein>
    <submittedName>
        <fullName evidence="4">Uncharacterized protein</fullName>
    </submittedName>
</protein>
<dbReference type="Proteomes" id="UP000783686">
    <property type="component" value="Unassembled WGS sequence"/>
</dbReference>
<feature type="compositionally biased region" description="Low complexity" evidence="1">
    <location>
        <begin position="312"/>
        <end position="335"/>
    </location>
</feature>
<evidence type="ECO:0000256" key="3">
    <source>
        <dbReference type="SAM" id="SignalP"/>
    </source>
</evidence>
<keyword evidence="2" id="KW-0812">Transmembrane</keyword>
<keyword evidence="2" id="KW-0472">Membrane</keyword>
<reference evidence="4" key="1">
    <citation type="submission" date="2020-09" db="EMBL/GenBank/DDBJ databases">
        <authorList>
            <person name="Kikuchi T."/>
        </authorList>
    </citation>
    <scope>NUCLEOTIDE SEQUENCE</scope>
    <source>
        <strain evidence="4">SH1</strain>
    </source>
</reference>
<keyword evidence="2" id="KW-1133">Transmembrane helix</keyword>
<comment type="caution">
    <text evidence="4">The sequence shown here is derived from an EMBL/GenBank/DDBJ whole genome shotgun (WGS) entry which is preliminary data.</text>
</comment>
<feature type="region of interest" description="Disordered" evidence="1">
    <location>
        <begin position="229"/>
        <end position="257"/>
    </location>
</feature>
<evidence type="ECO:0000256" key="2">
    <source>
        <dbReference type="SAM" id="Phobius"/>
    </source>
</evidence>
<dbReference type="EMBL" id="CAJFCW020000003">
    <property type="protein sequence ID" value="CAG9100849.1"/>
    <property type="molecule type" value="Genomic_DNA"/>
</dbReference>
<accession>A0A811KF05</accession>
<feature type="compositionally biased region" description="Low complexity" evidence="1">
    <location>
        <begin position="377"/>
        <end position="386"/>
    </location>
</feature>
<feature type="chain" id="PRO_5044131652" evidence="3">
    <location>
        <begin position="16"/>
        <end position="433"/>
    </location>
</feature>
<feature type="region of interest" description="Disordered" evidence="1">
    <location>
        <begin position="305"/>
        <end position="433"/>
    </location>
</feature>